<protein>
    <submittedName>
        <fullName evidence="1">Catalase</fullName>
    </submittedName>
</protein>
<dbReference type="EMBL" id="BAVB01000271">
    <property type="protein sequence ID" value="GAE50759.1"/>
    <property type="molecule type" value="Genomic_DNA"/>
</dbReference>
<evidence type="ECO:0000313" key="2">
    <source>
        <dbReference type="Proteomes" id="UP000019143"/>
    </source>
</evidence>
<proteinExistence type="predicted"/>
<name>W4S494_9XANT</name>
<comment type="caution">
    <text evidence="1">The sequence shown here is derived from an EMBL/GenBank/DDBJ whole genome shotgun (WGS) entry which is preliminary data.</text>
</comment>
<sequence>MLGIAAIAGGLAVAFAWTAGWIGGDRLTAARMTDTIEAGGPPHPAFAARIPRACV</sequence>
<evidence type="ECO:0000313" key="1">
    <source>
        <dbReference type="EMBL" id="GAE50759.1"/>
    </source>
</evidence>
<reference evidence="1 2" key="1">
    <citation type="submission" date="2014-01" db="EMBL/GenBank/DDBJ databases">
        <title>Genome sequence and analysis of Xanthomonas arboricola pv. pruni.</title>
        <authorList>
            <person name="Fujikawa T."/>
            <person name="Nakazono-Nagaoka E."/>
        </authorList>
    </citation>
    <scope>NUCLEOTIDE SEQUENCE [LARGE SCALE GENOMIC DNA]</scope>
    <source>
        <strain evidence="2">MAFF 311562</strain>
    </source>
</reference>
<organism evidence="1 2">
    <name type="scientific">Xanthomonas arboricola pv. pruni str. MAFF 311562</name>
    <dbReference type="NCBI Taxonomy" id="1414836"/>
    <lineage>
        <taxon>Bacteria</taxon>
        <taxon>Pseudomonadati</taxon>
        <taxon>Pseudomonadota</taxon>
        <taxon>Gammaproteobacteria</taxon>
        <taxon>Lysobacterales</taxon>
        <taxon>Lysobacteraceae</taxon>
        <taxon>Xanthomonas</taxon>
    </lineage>
</organism>
<dbReference type="AlphaFoldDB" id="W4S494"/>
<accession>W4S494</accession>
<dbReference type="Proteomes" id="UP000019143">
    <property type="component" value="Unassembled WGS sequence"/>
</dbReference>
<gene>
    <name evidence="1" type="primary">srpA</name>
    <name evidence="1" type="ORF">XPU_2291</name>
</gene>